<dbReference type="InterPro" id="IPR036378">
    <property type="entry name" value="FAS1_dom_sf"/>
</dbReference>
<organism evidence="1 2">
    <name type="scientific">Pedobacter terrae</name>
    <dbReference type="NCBI Taxonomy" id="405671"/>
    <lineage>
        <taxon>Bacteria</taxon>
        <taxon>Pseudomonadati</taxon>
        <taxon>Bacteroidota</taxon>
        <taxon>Sphingobacteriia</taxon>
        <taxon>Sphingobacteriales</taxon>
        <taxon>Sphingobacteriaceae</taxon>
        <taxon>Pedobacter</taxon>
    </lineage>
</organism>
<dbReference type="OrthoDB" id="1097608at2"/>
<dbReference type="STRING" id="405671.SAMN05421827_12223"/>
<dbReference type="Gene3D" id="2.30.180.10">
    <property type="entry name" value="FAS1 domain"/>
    <property type="match status" value="1"/>
</dbReference>
<accession>A0A1G8BQV4</accession>
<reference evidence="2" key="1">
    <citation type="submission" date="2016-10" db="EMBL/GenBank/DDBJ databases">
        <authorList>
            <person name="Varghese N."/>
            <person name="Submissions S."/>
        </authorList>
    </citation>
    <scope>NUCLEOTIDE SEQUENCE [LARGE SCALE GENOMIC DNA]</scope>
    <source>
        <strain evidence="2">DSM 17933</strain>
    </source>
</reference>
<dbReference type="EMBL" id="FNCH01000022">
    <property type="protein sequence ID" value="SDH35478.1"/>
    <property type="molecule type" value="Genomic_DNA"/>
</dbReference>
<dbReference type="SUPFAM" id="SSF82153">
    <property type="entry name" value="FAS1 domain"/>
    <property type="match status" value="1"/>
</dbReference>
<sequence length="261" mass="29509">MITGLMGVINYNKRDMKKLIFACAALLLLLNACKRDEYYRDGGLANPNFNGNMLQYLQAKKVPFDTIAQIVKLAGMESTFSNEDFTFFAPDDEVIKKTIGTIRTDGLNNFLFYAGKDTVKTLDQISPLIWKRYLQRYMFKGVNRLKDYQQIDFDVKSVYPGGLYYSFGGNISNIGVTYATANNIKYIGYRQLNLTYIPDPSKPNDNWYINKVASSDIKPTNGVVHTLAYNDTRGGAYFGFNESDFFSDVYFSGLASSNSSK</sequence>
<proteinExistence type="predicted"/>
<keyword evidence="2" id="KW-1185">Reference proteome</keyword>
<evidence type="ECO:0000313" key="1">
    <source>
        <dbReference type="EMBL" id="SDH35478.1"/>
    </source>
</evidence>
<name>A0A1G8BQV4_9SPHI</name>
<protein>
    <submittedName>
        <fullName evidence="1">Fasciclin domain-containing protein</fullName>
    </submittedName>
</protein>
<gene>
    <name evidence="1" type="ORF">SAMN05421827_12223</name>
</gene>
<evidence type="ECO:0000313" key="2">
    <source>
        <dbReference type="Proteomes" id="UP000199643"/>
    </source>
</evidence>
<dbReference type="Proteomes" id="UP000199643">
    <property type="component" value="Unassembled WGS sequence"/>
</dbReference>
<dbReference type="AlphaFoldDB" id="A0A1G8BQV4"/>